<keyword evidence="5 10" id="KW-0653">Protein transport</keyword>
<dbReference type="HAMAP" id="MF_01465">
    <property type="entry name" value="SecY"/>
    <property type="match status" value="1"/>
</dbReference>
<keyword evidence="3 10" id="KW-0813">Transport</keyword>
<feature type="transmembrane region" description="Helical" evidence="10">
    <location>
        <begin position="373"/>
        <end position="394"/>
    </location>
</feature>
<evidence type="ECO:0000256" key="12">
    <source>
        <dbReference type="RuleBase" id="RU003484"/>
    </source>
</evidence>
<evidence type="ECO:0000256" key="3">
    <source>
        <dbReference type="ARBA" id="ARBA00022448"/>
    </source>
</evidence>
<evidence type="ECO:0000256" key="11">
    <source>
        <dbReference type="RuleBase" id="RU000537"/>
    </source>
</evidence>
<evidence type="ECO:0000256" key="1">
    <source>
        <dbReference type="ARBA" id="ARBA00004141"/>
    </source>
</evidence>
<comment type="similarity">
    <text evidence="2 10 13">Belongs to the SecY/SEC61-alpha family.</text>
</comment>
<keyword evidence="4 10" id="KW-0812">Transmembrane</keyword>
<dbReference type="AlphaFoldDB" id="A0A1F7WHK5"/>
<evidence type="ECO:0000256" key="4">
    <source>
        <dbReference type="ARBA" id="ARBA00022692"/>
    </source>
</evidence>
<feature type="transmembrane region" description="Helical" evidence="10">
    <location>
        <begin position="154"/>
        <end position="173"/>
    </location>
</feature>
<sequence>MIATLRDSFKIGELRSRILFTLAMIAVYRLGSHIPTPGIDSAALAHYFGQQGGGILGFLDMFSGGALKRFSIFALGIAPYINASIIMQLLVYVVPQLEKLAKEGTEGRQKISQYTRYGTIFIGAIQAFGMSFMLANAGGQGVLTPFMKDHFPRFAILTVLTLTAGTAFIMWLGEKITEKGIGNGISLLIFVGIVASLPSAIVQTFRVFSGDALFYPKMFIILFFTVAVTAAVIWIQDGVRKIPVQYAKRVVGRRVYGGQNTYIPLRINQAGVIPIIFASSILLFPGLITNFFGNYFSMDSFMGKITQFINTVLGPSHWVYLSLYCLLIIFFSYFYTAITFNPKDLADNMKKYGGFIPGVRSGRPTAEYIDRTLIRITLVGSIFLAIIAVIPNILISWANVPFYFGGTALLIVVGVGLDTIKQLESHLVTRNYDGFLKKKSRLFK</sequence>
<dbReference type="InterPro" id="IPR023201">
    <property type="entry name" value="SecY_dom_sf"/>
</dbReference>
<keyword evidence="7 10" id="KW-0811">Translocation</keyword>
<dbReference type="GO" id="GO:0005886">
    <property type="term" value="C:plasma membrane"/>
    <property type="evidence" value="ECO:0007669"/>
    <property type="project" value="UniProtKB-SubCell"/>
</dbReference>
<dbReference type="GO" id="GO:0043952">
    <property type="term" value="P:protein transport by the Sec complex"/>
    <property type="evidence" value="ECO:0007669"/>
    <property type="project" value="UniProtKB-UniRule"/>
</dbReference>
<dbReference type="Proteomes" id="UP000178735">
    <property type="component" value="Unassembled WGS sequence"/>
</dbReference>
<feature type="transmembrane region" description="Helical" evidence="10">
    <location>
        <begin position="317"/>
        <end position="340"/>
    </location>
</feature>
<dbReference type="PROSITE" id="PS00755">
    <property type="entry name" value="SECY_1"/>
    <property type="match status" value="1"/>
</dbReference>
<dbReference type="SUPFAM" id="SSF103491">
    <property type="entry name" value="Preprotein translocase SecY subunit"/>
    <property type="match status" value="1"/>
</dbReference>
<dbReference type="NCBIfam" id="TIGR00967">
    <property type="entry name" value="3a0501s007"/>
    <property type="match status" value="1"/>
</dbReference>
<dbReference type="InterPro" id="IPR026593">
    <property type="entry name" value="SecY"/>
</dbReference>
<protein>
    <recommendedName>
        <fullName evidence="9 10">Protein translocase subunit SecY</fullName>
    </recommendedName>
</protein>
<evidence type="ECO:0000256" key="2">
    <source>
        <dbReference type="ARBA" id="ARBA00005751"/>
    </source>
</evidence>
<dbReference type="GO" id="GO:0065002">
    <property type="term" value="P:intracellular protein transmembrane transport"/>
    <property type="evidence" value="ECO:0007669"/>
    <property type="project" value="UniProtKB-UniRule"/>
</dbReference>
<evidence type="ECO:0000256" key="10">
    <source>
        <dbReference type="HAMAP-Rule" id="MF_01465"/>
    </source>
</evidence>
<organism evidence="14 15">
    <name type="scientific">Candidatus Wallbacteria bacterium GWC2_49_35</name>
    <dbReference type="NCBI Taxonomy" id="1817813"/>
    <lineage>
        <taxon>Bacteria</taxon>
        <taxon>Candidatus Walliibacteriota</taxon>
    </lineage>
</organism>
<evidence type="ECO:0000256" key="5">
    <source>
        <dbReference type="ARBA" id="ARBA00022927"/>
    </source>
</evidence>
<name>A0A1F7WHK5_9BACT</name>
<dbReference type="EMBL" id="MGFH01000212">
    <property type="protein sequence ID" value="OGM02281.1"/>
    <property type="molecule type" value="Genomic_DNA"/>
</dbReference>
<dbReference type="FunFam" id="1.10.3370.10:FF:000001">
    <property type="entry name" value="Preprotein translocase subunit SecY"/>
    <property type="match status" value="1"/>
</dbReference>
<feature type="transmembrane region" description="Helical" evidence="10">
    <location>
        <begin position="272"/>
        <end position="297"/>
    </location>
</feature>
<evidence type="ECO:0000256" key="9">
    <source>
        <dbReference type="ARBA" id="ARBA00039733"/>
    </source>
</evidence>
<keyword evidence="10" id="KW-1003">Cell membrane</keyword>
<dbReference type="PIRSF" id="PIRSF004557">
    <property type="entry name" value="SecY"/>
    <property type="match status" value="1"/>
</dbReference>
<feature type="transmembrane region" description="Helical" evidence="10">
    <location>
        <begin position="70"/>
        <end position="94"/>
    </location>
</feature>
<dbReference type="PANTHER" id="PTHR10906">
    <property type="entry name" value="SECY/SEC61-ALPHA FAMILY MEMBER"/>
    <property type="match status" value="1"/>
</dbReference>
<dbReference type="PRINTS" id="PR00303">
    <property type="entry name" value="SECYTRNLCASE"/>
</dbReference>
<feature type="transmembrane region" description="Helical" evidence="10">
    <location>
        <begin position="185"/>
        <end position="208"/>
    </location>
</feature>
<feature type="transmembrane region" description="Helical" evidence="10">
    <location>
        <begin position="114"/>
        <end position="134"/>
    </location>
</feature>
<comment type="caution">
    <text evidence="10">Lacks conserved residue(s) required for the propagation of feature annotation.</text>
</comment>
<keyword evidence="6 10" id="KW-1133">Transmembrane helix</keyword>
<comment type="function">
    <text evidence="10 11">The central subunit of the protein translocation channel SecYEG. Consists of two halves formed by TMs 1-5 and 6-10. These two domains form a lateral gate at the front which open onto the bilayer between TMs 2 and 7, and are clamped together by SecE at the back. The channel is closed by both a pore ring composed of hydrophobic SecY resides and a short helix (helix 2A) on the extracellular side of the membrane which forms a plug. The plug probably moves laterally to allow the channel to open. The ring and the pore may move independently.</text>
</comment>
<comment type="subcellular location">
    <subcellularLocation>
        <location evidence="10">Cell membrane</location>
        <topology evidence="10">Multi-pass membrane protein</topology>
    </subcellularLocation>
    <subcellularLocation>
        <location evidence="1 12">Membrane</location>
        <topology evidence="1 12">Multi-pass membrane protein</topology>
    </subcellularLocation>
</comment>
<keyword evidence="8 10" id="KW-0472">Membrane</keyword>
<evidence type="ECO:0000256" key="6">
    <source>
        <dbReference type="ARBA" id="ARBA00022989"/>
    </source>
</evidence>
<feature type="transmembrane region" description="Helical" evidence="10">
    <location>
        <begin position="214"/>
        <end position="235"/>
    </location>
</feature>
<dbReference type="InterPro" id="IPR002208">
    <property type="entry name" value="SecY/SEC61-alpha"/>
</dbReference>
<dbReference type="GO" id="GO:0006605">
    <property type="term" value="P:protein targeting"/>
    <property type="evidence" value="ECO:0007669"/>
    <property type="project" value="UniProtKB-UniRule"/>
</dbReference>
<comment type="subunit">
    <text evidence="10">Component of the Sec protein translocase complex. Heterotrimer consisting of SecY, SecE and SecG subunits. The heterotrimers can form oligomers, although 1 heterotrimer is thought to be able to translocate proteins. Interacts with the ribosome. Interacts with SecDF, and other proteins may be involved. Interacts with SecA.</text>
</comment>
<gene>
    <name evidence="10" type="primary">secY</name>
    <name evidence="14" type="ORF">A2008_10150</name>
</gene>
<comment type="caution">
    <text evidence="14">The sequence shown here is derived from an EMBL/GenBank/DDBJ whole genome shotgun (WGS) entry which is preliminary data.</text>
</comment>
<evidence type="ECO:0000313" key="14">
    <source>
        <dbReference type="EMBL" id="OGM02281.1"/>
    </source>
</evidence>
<dbReference type="PROSITE" id="PS00756">
    <property type="entry name" value="SECY_2"/>
    <property type="match status" value="1"/>
</dbReference>
<evidence type="ECO:0000256" key="8">
    <source>
        <dbReference type="ARBA" id="ARBA00023136"/>
    </source>
</evidence>
<dbReference type="InterPro" id="IPR030659">
    <property type="entry name" value="SecY_CS"/>
</dbReference>
<dbReference type="Gene3D" id="1.10.3370.10">
    <property type="entry name" value="SecY subunit domain"/>
    <property type="match status" value="1"/>
</dbReference>
<feature type="transmembrane region" description="Helical" evidence="10">
    <location>
        <begin position="400"/>
        <end position="420"/>
    </location>
</feature>
<evidence type="ECO:0000256" key="13">
    <source>
        <dbReference type="RuleBase" id="RU004349"/>
    </source>
</evidence>
<reference evidence="14 15" key="1">
    <citation type="journal article" date="2016" name="Nat. Commun.">
        <title>Thousands of microbial genomes shed light on interconnected biogeochemical processes in an aquifer system.</title>
        <authorList>
            <person name="Anantharaman K."/>
            <person name="Brown C.T."/>
            <person name="Hug L.A."/>
            <person name="Sharon I."/>
            <person name="Castelle C.J."/>
            <person name="Probst A.J."/>
            <person name="Thomas B.C."/>
            <person name="Singh A."/>
            <person name="Wilkins M.J."/>
            <person name="Karaoz U."/>
            <person name="Brodie E.L."/>
            <person name="Williams K.H."/>
            <person name="Hubbard S.S."/>
            <person name="Banfield J.F."/>
        </authorList>
    </citation>
    <scope>NUCLEOTIDE SEQUENCE [LARGE SCALE GENOMIC DNA]</scope>
</reference>
<dbReference type="Pfam" id="PF00344">
    <property type="entry name" value="SecY"/>
    <property type="match status" value="1"/>
</dbReference>
<proteinExistence type="inferred from homology"/>
<evidence type="ECO:0000313" key="15">
    <source>
        <dbReference type="Proteomes" id="UP000178735"/>
    </source>
</evidence>
<dbReference type="STRING" id="1817813.A2008_10150"/>
<evidence type="ECO:0000256" key="7">
    <source>
        <dbReference type="ARBA" id="ARBA00023010"/>
    </source>
</evidence>
<accession>A0A1F7WHK5</accession>